<evidence type="ECO:0000313" key="2">
    <source>
        <dbReference type="Proteomes" id="UP000027946"/>
    </source>
</evidence>
<evidence type="ECO:0008006" key="3">
    <source>
        <dbReference type="Google" id="ProtNLM"/>
    </source>
</evidence>
<dbReference type="eggNOG" id="COG4878">
    <property type="taxonomic scope" value="Bacteria"/>
</dbReference>
<organism evidence="1 2">
    <name type="scientific">Peptoclostridium litorale DSM 5388</name>
    <dbReference type="NCBI Taxonomy" id="1121324"/>
    <lineage>
        <taxon>Bacteria</taxon>
        <taxon>Bacillati</taxon>
        <taxon>Bacillota</taxon>
        <taxon>Clostridia</taxon>
        <taxon>Peptostreptococcales</taxon>
        <taxon>Peptoclostridiaceae</taxon>
        <taxon>Peptoclostridium</taxon>
    </lineage>
</organism>
<reference evidence="1 2" key="1">
    <citation type="submission" date="2014-03" db="EMBL/GenBank/DDBJ databases">
        <title>Genome sequence of Clostridium litorale W6, DSM 5388.</title>
        <authorList>
            <person name="Poehlein A."/>
            <person name="Jagirdar A."/>
            <person name="Khonsari B."/>
            <person name="Chibani C.M."/>
            <person name="Gutierrez Gutierrez D.A."/>
            <person name="Davydova E."/>
            <person name="Alghaithi H.S."/>
            <person name="Nair K.P."/>
            <person name="Dhamotharan K."/>
            <person name="Chandran L."/>
            <person name="G W."/>
            <person name="Daniel R."/>
        </authorList>
    </citation>
    <scope>NUCLEOTIDE SEQUENCE [LARGE SCALE GENOMIC DNA]</scope>
    <source>
        <strain evidence="1 2">W6</strain>
    </source>
</reference>
<dbReference type="AlphaFoldDB" id="A0A069RAG2"/>
<dbReference type="SUPFAM" id="SSF88713">
    <property type="entry name" value="Glycoside hydrolase/deacetylase"/>
    <property type="match status" value="1"/>
</dbReference>
<dbReference type="InterPro" id="IPR011330">
    <property type="entry name" value="Glyco_hydro/deAcase_b/a-brl"/>
</dbReference>
<protein>
    <recommendedName>
        <fullName evidence="3">DUF2194 domain-containing protein</fullName>
    </recommendedName>
</protein>
<dbReference type="GO" id="GO:0005975">
    <property type="term" value="P:carbohydrate metabolic process"/>
    <property type="evidence" value="ECO:0007669"/>
    <property type="project" value="InterPro"/>
</dbReference>
<evidence type="ECO:0000313" key="1">
    <source>
        <dbReference type="EMBL" id="KDR93798.1"/>
    </source>
</evidence>
<dbReference type="Pfam" id="PF09960">
    <property type="entry name" value="DUF2194"/>
    <property type="match status" value="1"/>
</dbReference>
<dbReference type="STRING" id="1121324.CLIT_23c00700"/>
<gene>
    <name evidence="1" type="ORF">CLIT_23c00700</name>
</gene>
<dbReference type="InterPro" id="IPR018695">
    <property type="entry name" value="DUF2194"/>
</dbReference>
<dbReference type="Gene3D" id="3.20.20.370">
    <property type="entry name" value="Glycoside hydrolase/deacetylase"/>
    <property type="match status" value="1"/>
</dbReference>
<dbReference type="Proteomes" id="UP000027946">
    <property type="component" value="Unassembled WGS sequence"/>
</dbReference>
<accession>A0A069RAG2</accession>
<dbReference type="CDD" id="cd10924">
    <property type="entry name" value="CE4_COG4878"/>
    <property type="match status" value="1"/>
</dbReference>
<proteinExistence type="predicted"/>
<comment type="caution">
    <text evidence="1">The sequence shown here is derived from an EMBL/GenBank/DDBJ whole genome shotgun (WGS) entry which is preliminary data.</text>
</comment>
<name>A0A069RAG2_PEPLI</name>
<sequence>MINKKVFIYVLAIILISAAFIQVARTGTLEQEFSINQESVKTALKTTASENIPKDCQKVIALYSKDYKGSKDLRDNMEKILEMARLNFEMVDIDSEGVLDNVNGAGKDDIIVVGTEKFGNVKYNDLHNALISKVESGTSAVFMVRSYQPGLDKLCGIVKNGGYMGETVFGIEFHQKFFPGLDEISMGKDDRKIAHSSLDVKLGVGAKLIASAQGTPVLWTNDYGSGRVVYVNSTLLMDKANRGIMTQSIALSNDRFIYTIFNGKIVNIDDFPAPVKPGTDDVIYENYHMNNNMFYRNIWWSSLYNMSKKYHMKYTGLVTGVYNLETKSPLPNIDAEGAQDIKYFGRKLSEIGGELGIHGYNHNSLALNGQMEFGKYGYSPWESKDAMEEGLLKLKESLEAMYGRDINIYTYVPPSNIISKDGKDAVKNVFPEIKVFAGLYTGMPENGMLYQEFGKDPDIEGAYDLPRISSGYEYNKYVMWDIYSGIAHYGIVNHFIHPDDILDAERSSDRSWEELERDIDSIFGDIYRRFPYLRGMTSRQAVEEYIKNENLNVYVEYGSDYIRISHENMSPPAYHVLKVKNGKISSIDGGKYSILDIERGLYVVEATSADVNIKIGYENR</sequence>
<dbReference type="RefSeq" id="WP_038267610.1">
    <property type="nucleotide sequence ID" value="NZ_FSRH01000004.1"/>
</dbReference>
<dbReference type="EMBL" id="JJMM01000026">
    <property type="protein sequence ID" value="KDR93798.1"/>
    <property type="molecule type" value="Genomic_DNA"/>
</dbReference>
<keyword evidence="2" id="KW-1185">Reference proteome</keyword>
<dbReference type="OrthoDB" id="9761886at2"/>